<name>A0ABQ9E2D3_TEGGR</name>
<sequence>MPDSGIQDDENTSEPSIQNSKDYLARLGIDTTTNPIKSKNIMQSVESMHQFSDEGGGEDGLDIDYNKLVHIDQETHGSDMNKDLGFHEPEPQHNGSLSSVINSEEEYSGSYNWDYLLDWGPQYQPLADVFSEIARLKDDSIQPKKQPIRTVPQRINHTSLQPQVKMYPPPVITNAPPVEVVPQTGNRSSHSGSNKSARTVNSSSHGGSSKSARTTSTMNTSLPSMPRSPISYESSFTSPALTPSFTPSLSPLATRSPSISPVVSTQGIGSSNHSSGHNTPRQHGGRMILATSSESEQELRI</sequence>
<dbReference type="InterPro" id="IPR000233">
    <property type="entry name" value="Cadherin_Y-type_LIR"/>
</dbReference>
<evidence type="ECO:0000256" key="4">
    <source>
        <dbReference type="SAM" id="MobiDB-lite"/>
    </source>
</evidence>
<feature type="compositionally biased region" description="Polar residues" evidence="4">
    <location>
        <begin position="183"/>
        <end position="201"/>
    </location>
</feature>
<organism evidence="6 7">
    <name type="scientific">Tegillarca granosa</name>
    <name type="common">Malaysian cockle</name>
    <name type="synonym">Anadara granosa</name>
    <dbReference type="NCBI Taxonomy" id="220873"/>
    <lineage>
        <taxon>Eukaryota</taxon>
        <taxon>Metazoa</taxon>
        <taxon>Spiralia</taxon>
        <taxon>Lophotrochozoa</taxon>
        <taxon>Mollusca</taxon>
        <taxon>Bivalvia</taxon>
        <taxon>Autobranchia</taxon>
        <taxon>Pteriomorphia</taxon>
        <taxon>Arcoida</taxon>
        <taxon>Arcoidea</taxon>
        <taxon>Arcidae</taxon>
        <taxon>Tegillarca</taxon>
    </lineage>
</organism>
<feature type="domain" description="Cadherin Y-type LIR-motif" evidence="5">
    <location>
        <begin position="93"/>
        <end position="130"/>
    </location>
</feature>
<keyword evidence="7" id="KW-1185">Reference proteome</keyword>
<feature type="compositionally biased region" description="Polar residues" evidence="4">
    <location>
        <begin position="212"/>
        <end position="223"/>
    </location>
</feature>
<evidence type="ECO:0000256" key="1">
    <source>
        <dbReference type="ARBA" id="ARBA00022692"/>
    </source>
</evidence>
<dbReference type="InterPro" id="IPR027397">
    <property type="entry name" value="Catenin-bd_sf"/>
</dbReference>
<evidence type="ECO:0000259" key="5">
    <source>
        <dbReference type="Pfam" id="PF01049"/>
    </source>
</evidence>
<evidence type="ECO:0000313" key="7">
    <source>
        <dbReference type="Proteomes" id="UP001217089"/>
    </source>
</evidence>
<dbReference type="EMBL" id="JARBDR010000923">
    <property type="protein sequence ID" value="KAJ8297881.1"/>
    <property type="molecule type" value="Genomic_DNA"/>
</dbReference>
<keyword evidence="2" id="KW-0472">Membrane</keyword>
<comment type="caution">
    <text evidence="6">The sequence shown here is derived from an EMBL/GenBank/DDBJ whole genome shotgun (WGS) entry which is preliminary data.</text>
</comment>
<accession>A0ABQ9E2D3</accession>
<dbReference type="Gene3D" id="4.10.900.10">
    <property type="entry name" value="TCF3-CBD (Catenin binding domain)"/>
    <property type="match status" value="1"/>
</dbReference>
<gene>
    <name evidence="6" type="ORF">KUTeg_024412</name>
</gene>
<feature type="compositionally biased region" description="Acidic residues" evidence="4">
    <location>
        <begin position="1"/>
        <end position="12"/>
    </location>
</feature>
<proteinExistence type="predicted"/>
<feature type="compositionally biased region" description="Polar residues" evidence="4">
    <location>
        <begin position="231"/>
        <end position="268"/>
    </location>
</feature>
<dbReference type="Pfam" id="PF01049">
    <property type="entry name" value="CADH_Y-type_LIR"/>
    <property type="match status" value="1"/>
</dbReference>
<feature type="region of interest" description="Disordered" evidence="4">
    <location>
        <begin position="1"/>
        <end position="28"/>
    </location>
</feature>
<comment type="function">
    <text evidence="3">Cadherins are calcium-dependent cell adhesion proteins.</text>
</comment>
<protein>
    <recommendedName>
        <fullName evidence="5">Cadherin Y-type LIR-motif domain-containing protein</fullName>
    </recommendedName>
</protein>
<keyword evidence="1" id="KW-0812">Transmembrane</keyword>
<dbReference type="Proteomes" id="UP001217089">
    <property type="component" value="Unassembled WGS sequence"/>
</dbReference>
<reference evidence="6 7" key="1">
    <citation type="submission" date="2022-12" db="EMBL/GenBank/DDBJ databases">
        <title>Chromosome-level genome of Tegillarca granosa.</title>
        <authorList>
            <person name="Kim J."/>
        </authorList>
    </citation>
    <scope>NUCLEOTIDE SEQUENCE [LARGE SCALE GENOMIC DNA]</scope>
    <source>
        <strain evidence="6">Teg-2019</strain>
        <tissue evidence="6">Adductor muscle</tissue>
    </source>
</reference>
<feature type="region of interest" description="Disordered" evidence="4">
    <location>
        <begin position="144"/>
        <end position="301"/>
    </location>
</feature>
<evidence type="ECO:0000313" key="6">
    <source>
        <dbReference type="EMBL" id="KAJ8297881.1"/>
    </source>
</evidence>
<evidence type="ECO:0000256" key="2">
    <source>
        <dbReference type="ARBA" id="ARBA00022989"/>
    </source>
</evidence>
<feature type="compositionally biased region" description="Polar residues" evidence="4">
    <location>
        <begin position="153"/>
        <end position="162"/>
    </location>
</feature>
<evidence type="ECO:0000256" key="3">
    <source>
        <dbReference type="RuleBase" id="RU004357"/>
    </source>
</evidence>
<feature type="compositionally biased region" description="Low complexity" evidence="4">
    <location>
        <begin position="202"/>
        <end position="211"/>
    </location>
</feature>
<feature type="compositionally biased region" description="Low complexity" evidence="4">
    <location>
        <begin position="269"/>
        <end position="278"/>
    </location>
</feature>
<keyword evidence="2" id="KW-1133">Transmembrane helix</keyword>